<dbReference type="GO" id="GO:0005524">
    <property type="term" value="F:ATP binding"/>
    <property type="evidence" value="ECO:0007669"/>
    <property type="project" value="UniProtKB-UniRule"/>
</dbReference>
<dbReference type="EC" id="6.3.4.20" evidence="8 10"/>
<feature type="binding site" evidence="10">
    <location>
        <position position="205"/>
    </location>
    <ligand>
        <name>Zn(2+)</name>
        <dbReference type="ChEBI" id="CHEBI:29105"/>
    </ligand>
</feature>
<comment type="catalytic activity">
    <reaction evidence="9 10">
        <text>7-carboxy-7-carbaguanine + NH4(+) + 2 ATP = 7-cyano-7-carbaguanine + 2 AMP + 2 diphosphate + 2 H(+)</text>
        <dbReference type="Rhea" id="RHEA:27982"/>
        <dbReference type="ChEBI" id="CHEBI:15378"/>
        <dbReference type="ChEBI" id="CHEBI:28938"/>
        <dbReference type="ChEBI" id="CHEBI:30616"/>
        <dbReference type="ChEBI" id="CHEBI:33019"/>
        <dbReference type="ChEBI" id="CHEBI:45075"/>
        <dbReference type="ChEBI" id="CHEBI:61036"/>
        <dbReference type="ChEBI" id="CHEBI:456215"/>
        <dbReference type="EC" id="6.3.4.20"/>
    </reaction>
</comment>
<dbReference type="EMBL" id="AECV01000023">
    <property type="protein sequence ID" value="EFW29539.1"/>
    <property type="molecule type" value="Genomic_DNA"/>
</dbReference>
<evidence type="ECO:0000256" key="1">
    <source>
        <dbReference type="ARBA" id="ARBA00005061"/>
    </source>
</evidence>
<comment type="function">
    <text evidence="10">Catalyzes the ATP-dependent conversion of 7-carboxy-7-deazaguanine (CDG) to 7-cyano-7-deazaguanine (preQ(0)).</text>
</comment>
<dbReference type="UniPathway" id="UPA00391"/>
<evidence type="ECO:0000256" key="6">
    <source>
        <dbReference type="ARBA" id="ARBA00022840"/>
    </source>
</evidence>
<reference evidence="11 12" key="1">
    <citation type="submission" date="2010-08" db="EMBL/GenBank/DDBJ databases">
        <authorList>
            <person name="Weinstock G."/>
            <person name="Sodergren E."/>
            <person name="Clifton S."/>
            <person name="Fulton L."/>
            <person name="Fulton B."/>
            <person name="Courtney L."/>
            <person name="Fronick C."/>
            <person name="Harrison M."/>
            <person name="Strong C."/>
            <person name="Farmer C."/>
            <person name="Delahaunty K."/>
            <person name="Markovic C."/>
            <person name="Hall O."/>
            <person name="Minx P."/>
            <person name="Tomlinson C."/>
            <person name="Mitreva M."/>
            <person name="Hou S."/>
            <person name="Chen J."/>
            <person name="Wollam A."/>
            <person name="Pepin K.H."/>
            <person name="Johnson M."/>
            <person name="Bhonagiri V."/>
            <person name="Zhang X."/>
            <person name="Suruliraj S."/>
            <person name="Warren W."/>
            <person name="Chinwalla A."/>
            <person name="Mardis E.R."/>
            <person name="Wilson R.K."/>
        </authorList>
    </citation>
    <scope>NUCLEOTIDE SEQUENCE [LARGE SCALE GENOMIC DNA]</scope>
    <source>
        <strain evidence="11 12">F0399</strain>
    </source>
</reference>
<dbReference type="PIRSF" id="PIRSF006293">
    <property type="entry name" value="ExsB"/>
    <property type="match status" value="1"/>
</dbReference>
<evidence type="ECO:0000256" key="8">
    <source>
        <dbReference type="ARBA" id="ARBA00039149"/>
    </source>
</evidence>
<dbReference type="AlphaFoldDB" id="E7N2X8"/>
<evidence type="ECO:0000256" key="3">
    <source>
        <dbReference type="ARBA" id="ARBA00022723"/>
    </source>
</evidence>
<dbReference type="NCBIfam" id="TIGR00364">
    <property type="entry name" value="7-cyano-7-deazaguanine synthase QueC"/>
    <property type="match status" value="1"/>
</dbReference>
<dbReference type="HAMAP" id="MF_01633">
    <property type="entry name" value="QueC"/>
    <property type="match status" value="1"/>
</dbReference>
<dbReference type="InterPro" id="IPR018317">
    <property type="entry name" value="QueC"/>
</dbReference>
<keyword evidence="10" id="KW-0671">Queuosine biosynthesis</keyword>
<dbReference type="RefSeq" id="WP_009350008.1">
    <property type="nucleotide sequence ID" value="NZ_GL638136.1"/>
</dbReference>
<evidence type="ECO:0000313" key="11">
    <source>
        <dbReference type="EMBL" id="EFW29539.1"/>
    </source>
</evidence>
<dbReference type="Proteomes" id="UP000004633">
    <property type="component" value="Unassembled WGS sequence"/>
</dbReference>
<dbReference type="Gene3D" id="3.40.50.620">
    <property type="entry name" value="HUPs"/>
    <property type="match status" value="1"/>
</dbReference>
<dbReference type="SUPFAM" id="SSF52402">
    <property type="entry name" value="Adenine nucleotide alpha hydrolases-like"/>
    <property type="match status" value="1"/>
</dbReference>
<protein>
    <recommendedName>
        <fullName evidence="8 10">7-cyano-7-deazaguanine synthase</fullName>
        <ecNumber evidence="8 10">6.3.4.20</ecNumber>
    </recommendedName>
    <alternativeName>
        <fullName evidence="10">7-cyano-7-carbaguanine synthase</fullName>
    </alternativeName>
    <alternativeName>
        <fullName evidence="10">PreQ(0) synthase</fullName>
    </alternativeName>
    <alternativeName>
        <fullName evidence="10">Queuosine biosynthesis protein QueC</fullName>
    </alternativeName>
</protein>
<evidence type="ECO:0000256" key="9">
    <source>
        <dbReference type="ARBA" id="ARBA00047890"/>
    </source>
</evidence>
<dbReference type="HOGENOM" id="CLU_081854_1_0_9"/>
<gene>
    <name evidence="10" type="primary">queC</name>
    <name evidence="11" type="ORF">HMPREF9555_01349</name>
</gene>
<comment type="similarity">
    <text evidence="7 10">Belongs to the QueC family.</text>
</comment>
<name>E7N2X8_9FIRM</name>
<evidence type="ECO:0000256" key="5">
    <source>
        <dbReference type="ARBA" id="ARBA00022833"/>
    </source>
</evidence>
<comment type="caution">
    <text evidence="11">The sequence shown here is derived from an EMBL/GenBank/DDBJ whole genome shotgun (WGS) entry which is preliminary data.</text>
</comment>
<comment type="pathway">
    <text evidence="1 10">Purine metabolism; 7-cyano-7-deazaguanine biosynthesis.</text>
</comment>
<evidence type="ECO:0000256" key="4">
    <source>
        <dbReference type="ARBA" id="ARBA00022741"/>
    </source>
</evidence>
<evidence type="ECO:0000256" key="10">
    <source>
        <dbReference type="HAMAP-Rule" id="MF_01633"/>
    </source>
</evidence>
<dbReference type="GO" id="GO:0008616">
    <property type="term" value="P:tRNA queuosine(34) biosynthetic process"/>
    <property type="evidence" value="ECO:0007669"/>
    <property type="project" value="UniProtKB-UniRule"/>
</dbReference>
<evidence type="ECO:0000256" key="2">
    <source>
        <dbReference type="ARBA" id="ARBA00022598"/>
    </source>
</evidence>
<feature type="binding site" evidence="10">
    <location>
        <begin position="9"/>
        <end position="19"/>
    </location>
    <ligand>
        <name>ATP</name>
        <dbReference type="ChEBI" id="CHEBI:30616"/>
    </ligand>
</feature>
<sequence>MREKAVILLSGGLDSCTCMAVAQEAGCELYPVSFVYGQRYDREVDCAKRIAAHFHAAEHLIIETNMDAIGGSAVTDRSIDVPEGDPDRTDIPLTYVPARNLIFLSYGLGFAERVGAAHLYIGVNSVDYSGYPDCRPEFIRQFQAVADMATAAATERGKRIVVETPLQYLSKGEIIALGTRLGAPYEMTTSCYNGGTEACGVCDSCRLRLRGFAEAGRRDPIPYAAGVR</sequence>
<keyword evidence="12" id="KW-1185">Reference proteome</keyword>
<dbReference type="GO" id="GO:0008270">
    <property type="term" value="F:zinc ion binding"/>
    <property type="evidence" value="ECO:0007669"/>
    <property type="project" value="UniProtKB-UniRule"/>
</dbReference>
<evidence type="ECO:0000313" key="12">
    <source>
        <dbReference type="Proteomes" id="UP000004633"/>
    </source>
</evidence>
<feature type="binding site" evidence="10">
    <location>
        <position position="202"/>
    </location>
    <ligand>
        <name>Zn(2+)</name>
        <dbReference type="ChEBI" id="CHEBI:29105"/>
    </ligand>
</feature>
<comment type="subunit">
    <text evidence="10">Homodimer.</text>
</comment>
<keyword evidence="5 10" id="KW-0862">Zinc</keyword>
<comment type="cofactor">
    <cofactor evidence="10">
        <name>Zn(2+)</name>
        <dbReference type="ChEBI" id="CHEBI:29105"/>
    </cofactor>
    <text evidence="10">Binds 1 zinc ion per subunit.</text>
</comment>
<evidence type="ECO:0000256" key="7">
    <source>
        <dbReference type="ARBA" id="ARBA00037993"/>
    </source>
</evidence>
<organism evidence="11 12">
    <name type="scientific">Selenomonas artemidis F0399</name>
    <dbReference type="NCBI Taxonomy" id="749551"/>
    <lineage>
        <taxon>Bacteria</taxon>
        <taxon>Bacillati</taxon>
        <taxon>Bacillota</taxon>
        <taxon>Negativicutes</taxon>
        <taxon>Selenomonadales</taxon>
        <taxon>Selenomonadaceae</taxon>
        <taxon>Selenomonas</taxon>
    </lineage>
</organism>
<dbReference type="PANTHER" id="PTHR42914:SF1">
    <property type="entry name" value="7-CYANO-7-DEAZAGUANINE SYNTHASE"/>
    <property type="match status" value="1"/>
</dbReference>
<proteinExistence type="inferred from homology"/>
<keyword evidence="4 10" id="KW-0547">Nucleotide-binding</keyword>
<dbReference type="STRING" id="749551.HMPREF9555_01349"/>
<accession>E7N2X8</accession>
<dbReference type="GO" id="GO:0016879">
    <property type="term" value="F:ligase activity, forming carbon-nitrogen bonds"/>
    <property type="evidence" value="ECO:0007669"/>
    <property type="project" value="UniProtKB-UniRule"/>
</dbReference>
<feature type="binding site" evidence="10">
    <location>
        <position position="191"/>
    </location>
    <ligand>
        <name>Zn(2+)</name>
        <dbReference type="ChEBI" id="CHEBI:29105"/>
    </ligand>
</feature>
<dbReference type="Pfam" id="PF06508">
    <property type="entry name" value="QueC"/>
    <property type="match status" value="1"/>
</dbReference>
<keyword evidence="3 10" id="KW-0479">Metal-binding</keyword>
<keyword evidence="2 10" id="KW-0436">Ligase</keyword>
<keyword evidence="6 10" id="KW-0067">ATP-binding</keyword>
<dbReference type="InterPro" id="IPR014729">
    <property type="entry name" value="Rossmann-like_a/b/a_fold"/>
</dbReference>
<feature type="binding site" evidence="10">
    <location>
        <position position="199"/>
    </location>
    <ligand>
        <name>Zn(2+)</name>
        <dbReference type="ChEBI" id="CHEBI:29105"/>
    </ligand>
</feature>
<dbReference type="CDD" id="cd01995">
    <property type="entry name" value="QueC-like"/>
    <property type="match status" value="1"/>
</dbReference>
<dbReference type="PANTHER" id="PTHR42914">
    <property type="entry name" value="7-CYANO-7-DEAZAGUANINE SYNTHASE"/>
    <property type="match status" value="1"/>
</dbReference>